<keyword evidence="6" id="KW-0862">Zinc</keyword>
<dbReference type="GO" id="GO:0006154">
    <property type="term" value="P:adenosine catabolic process"/>
    <property type="evidence" value="ECO:0007669"/>
    <property type="project" value="TreeGrafter"/>
</dbReference>
<evidence type="ECO:0000256" key="5">
    <source>
        <dbReference type="ARBA" id="ARBA00022801"/>
    </source>
</evidence>
<evidence type="ECO:0000256" key="2">
    <source>
        <dbReference type="ARBA" id="ARBA00006676"/>
    </source>
</evidence>
<dbReference type="SUPFAM" id="SSF51556">
    <property type="entry name" value="Metallo-dependent hydrolases"/>
    <property type="match status" value="1"/>
</dbReference>
<dbReference type="EMBL" id="ML993851">
    <property type="protein sequence ID" value="KAF2205706.1"/>
    <property type="molecule type" value="Genomic_DNA"/>
</dbReference>
<dbReference type="Pfam" id="PF00962">
    <property type="entry name" value="A_deaminase"/>
    <property type="match status" value="1"/>
</dbReference>
<dbReference type="PANTHER" id="PTHR11409">
    <property type="entry name" value="ADENOSINE DEAMINASE"/>
    <property type="match status" value="1"/>
</dbReference>
<feature type="domain" description="Adenosine deaminase" evidence="9">
    <location>
        <begin position="17"/>
        <end position="340"/>
    </location>
</feature>
<evidence type="ECO:0000256" key="8">
    <source>
        <dbReference type="ARBA" id="ARBA00048787"/>
    </source>
</evidence>
<dbReference type="FunFam" id="3.20.20.140:FF:000033">
    <property type="entry name" value="Adenosine deaminase-like protein"/>
    <property type="match status" value="1"/>
</dbReference>
<name>A0A9P4JWL8_9PLEO</name>
<keyword evidence="5 10" id="KW-0378">Hydrolase</keyword>
<dbReference type="InterPro" id="IPR001365">
    <property type="entry name" value="A_deaminase_dom"/>
</dbReference>
<evidence type="ECO:0000313" key="11">
    <source>
        <dbReference type="Proteomes" id="UP000799536"/>
    </source>
</evidence>
<keyword evidence="11" id="KW-1185">Reference proteome</keyword>
<evidence type="ECO:0000256" key="3">
    <source>
        <dbReference type="ARBA" id="ARBA00011245"/>
    </source>
</evidence>
<comment type="subunit">
    <text evidence="3">Monomer.</text>
</comment>
<dbReference type="PANTHER" id="PTHR11409:SF42">
    <property type="entry name" value="ADENOSINE DEAMINASE-LIKE PROTEIN"/>
    <property type="match status" value="1"/>
</dbReference>
<evidence type="ECO:0000256" key="1">
    <source>
        <dbReference type="ARBA" id="ARBA00001947"/>
    </source>
</evidence>
<dbReference type="OrthoDB" id="272271at2759"/>
<dbReference type="GO" id="GO:0004000">
    <property type="term" value="F:adenosine deaminase activity"/>
    <property type="evidence" value="ECO:0007669"/>
    <property type="project" value="TreeGrafter"/>
</dbReference>
<sequence length="350" mass="39517">MTSTSIQITRSFTRSLPKIELHAHLTGSISRECLHDIWKQKKAQKPDLDVEDPLMAIPPGKVDYDIKTFFPLFSSYIYRLCNDASSIEHSTQAVLNDFEADGVVYLELRTTPRATHDLSKENYVKTILTIIASHNKKSNNKMKTYLILSVDRRNTIAEAEEVLDLALKYRSAGVVGIDLCGNPAVGDVRIFSDTFARARVEGLAITVHFAETTSSATDEELLCLLSWLPKRLGHVIHVKDEIKKMIERQNIGVELCLSCNVHARMITGGYSDHHFGMWRHSTVPVALSTDDVGVFCSPLSEEYYLAATHFSLDRRQLRELCEKAIPSIFSGSKEEQRLREIYAEWDGLTL</sequence>
<comment type="caution">
    <text evidence="10">The sequence shown here is derived from an EMBL/GenBank/DDBJ whole genome shotgun (WGS) entry which is preliminary data.</text>
</comment>
<dbReference type="AlphaFoldDB" id="A0A9P4JWL8"/>
<evidence type="ECO:0000259" key="9">
    <source>
        <dbReference type="Pfam" id="PF00962"/>
    </source>
</evidence>
<reference evidence="10" key="1">
    <citation type="journal article" date="2020" name="Stud. Mycol.">
        <title>101 Dothideomycetes genomes: a test case for predicting lifestyles and emergence of pathogens.</title>
        <authorList>
            <person name="Haridas S."/>
            <person name="Albert R."/>
            <person name="Binder M."/>
            <person name="Bloem J."/>
            <person name="Labutti K."/>
            <person name="Salamov A."/>
            <person name="Andreopoulos B."/>
            <person name="Baker S."/>
            <person name="Barry K."/>
            <person name="Bills G."/>
            <person name="Bluhm B."/>
            <person name="Cannon C."/>
            <person name="Castanera R."/>
            <person name="Culley D."/>
            <person name="Daum C."/>
            <person name="Ezra D."/>
            <person name="Gonzalez J."/>
            <person name="Henrissat B."/>
            <person name="Kuo A."/>
            <person name="Liang C."/>
            <person name="Lipzen A."/>
            <person name="Lutzoni F."/>
            <person name="Magnuson J."/>
            <person name="Mondo S."/>
            <person name="Nolan M."/>
            <person name="Ohm R."/>
            <person name="Pangilinan J."/>
            <person name="Park H.-J."/>
            <person name="Ramirez L."/>
            <person name="Alfaro M."/>
            <person name="Sun H."/>
            <person name="Tritt A."/>
            <person name="Yoshinaga Y."/>
            <person name="Zwiers L.-H."/>
            <person name="Turgeon B."/>
            <person name="Goodwin S."/>
            <person name="Spatafora J."/>
            <person name="Crous P."/>
            <person name="Grigoriev I."/>
        </authorList>
    </citation>
    <scope>NUCLEOTIDE SEQUENCE</scope>
    <source>
        <strain evidence="10">ATCC 74209</strain>
    </source>
</reference>
<evidence type="ECO:0000256" key="7">
    <source>
        <dbReference type="ARBA" id="ARBA00023080"/>
    </source>
</evidence>
<organism evidence="10 11">
    <name type="scientific">Delitschia confertaspora ATCC 74209</name>
    <dbReference type="NCBI Taxonomy" id="1513339"/>
    <lineage>
        <taxon>Eukaryota</taxon>
        <taxon>Fungi</taxon>
        <taxon>Dikarya</taxon>
        <taxon>Ascomycota</taxon>
        <taxon>Pezizomycotina</taxon>
        <taxon>Dothideomycetes</taxon>
        <taxon>Pleosporomycetidae</taxon>
        <taxon>Pleosporales</taxon>
        <taxon>Delitschiaceae</taxon>
        <taxon>Delitschia</taxon>
    </lineage>
</organism>
<dbReference type="InterPro" id="IPR032466">
    <property type="entry name" value="Metal_Hydrolase"/>
</dbReference>
<keyword evidence="4" id="KW-0479">Metal-binding</keyword>
<comment type="similarity">
    <text evidence="2">Belongs to the metallo-dependent hydrolases superfamily. Adenosine and AMP deaminases family.</text>
</comment>
<evidence type="ECO:0000256" key="4">
    <source>
        <dbReference type="ARBA" id="ARBA00022723"/>
    </source>
</evidence>
<accession>A0A9P4JWL8</accession>
<comment type="cofactor">
    <cofactor evidence="1">
        <name>Zn(2+)</name>
        <dbReference type="ChEBI" id="CHEBI:29105"/>
    </cofactor>
</comment>
<dbReference type="GO" id="GO:0046103">
    <property type="term" value="P:inosine biosynthetic process"/>
    <property type="evidence" value="ECO:0007669"/>
    <property type="project" value="TreeGrafter"/>
</dbReference>
<dbReference type="GO" id="GO:0046872">
    <property type="term" value="F:metal ion binding"/>
    <property type="evidence" value="ECO:0007669"/>
    <property type="project" value="UniProtKB-KW"/>
</dbReference>
<gene>
    <name evidence="10" type="ORF">GQ43DRAFT_361873</name>
</gene>
<evidence type="ECO:0000313" key="10">
    <source>
        <dbReference type="EMBL" id="KAF2205706.1"/>
    </source>
</evidence>
<dbReference type="InterPro" id="IPR006330">
    <property type="entry name" value="Ado/ade_deaminase"/>
</dbReference>
<protein>
    <submittedName>
        <fullName evidence="10">Metallo-dependent hydrolase</fullName>
    </submittedName>
</protein>
<comment type="catalytic activity">
    <reaction evidence="8">
        <text>N(6)-methyl-AMP + H2O + H(+) = IMP + methylamine</text>
        <dbReference type="Rhea" id="RHEA:16001"/>
        <dbReference type="ChEBI" id="CHEBI:15377"/>
        <dbReference type="ChEBI" id="CHEBI:15378"/>
        <dbReference type="ChEBI" id="CHEBI:58053"/>
        <dbReference type="ChEBI" id="CHEBI:59338"/>
        <dbReference type="ChEBI" id="CHEBI:144842"/>
    </reaction>
    <physiologicalReaction direction="left-to-right" evidence="8">
        <dbReference type="Rhea" id="RHEA:16002"/>
    </physiologicalReaction>
</comment>
<dbReference type="Proteomes" id="UP000799536">
    <property type="component" value="Unassembled WGS sequence"/>
</dbReference>
<evidence type="ECO:0000256" key="6">
    <source>
        <dbReference type="ARBA" id="ARBA00022833"/>
    </source>
</evidence>
<dbReference type="CDD" id="cd00443">
    <property type="entry name" value="ADA_AMPD"/>
    <property type="match status" value="1"/>
</dbReference>
<keyword evidence="7" id="KW-0546">Nucleotide metabolism</keyword>
<proteinExistence type="inferred from homology"/>
<dbReference type="Gene3D" id="3.20.20.140">
    <property type="entry name" value="Metal-dependent hydrolases"/>
    <property type="match status" value="1"/>
</dbReference>
<dbReference type="GO" id="GO:0009117">
    <property type="term" value="P:nucleotide metabolic process"/>
    <property type="evidence" value="ECO:0007669"/>
    <property type="project" value="UniProtKB-KW"/>
</dbReference>